<dbReference type="Pfam" id="PF04082">
    <property type="entry name" value="Fungal_trans"/>
    <property type="match status" value="1"/>
</dbReference>
<dbReference type="InterPro" id="IPR050987">
    <property type="entry name" value="AtrR-like"/>
</dbReference>
<keyword evidence="2" id="KW-0479">Metal-binding</keyword>
<dbReference type="AlphaFoldDB" id="A0A8H3DEU1"/>
<dbReference type="PROSITE" id="PS50048">
    <property type="entry name" value="ZN2_CY6_FUNGAL_2"/>
    <property type="match status" value="1"/>
</dbReference>
<organism evidence="7 8">
    <name type="scientific">Rhizoctonia solani</name>
    <dbReference type="NCBI Taxonomy" id="456999"/>
    <lineage>
        <taxon>Eukaryota</taxon>
        <taxon>Fungi</taxon>
        <taxon>Dikarya</taxon>
        <taxon>Basidiomycota</taxon>
        <taxon>Agaricomycotina</taxon>
        <taxon>Agaricomycetes</taxon>
        <taxon>Cantharellales</taxon>
        <taxon>Ceratobasidiaceae</taxon>
        <taxon>Rhizoctonia</taxon>
    </lineage>
</organism>
<gene>
    <name evidence="7" type="ORF">RDB_LOCUS174262</name>
</gene>
<dbReference type="GO" id="GO:0008270">
    <property type="term" value="F:zinc ion binding"/>
    <property type="evidence" value="ECO:0007669"/>
    <property type="project" value="InterPro"/>
</dbReference>
<evidence type="ECO:0000256" key="1">
    <source>
        <dbReference type="ARBA" id="ARBA00004123"/>
    </source>
</evidence>
<evidence type="ECO:0000256" key="5">
    <source>
        <dbReference type="SAM" id="MobiDB-lite"/>
    </source>
</evidence>
<dbReference type="SUPFAM" id="SSF57701">
    <property type="entry name" value="Zn2/Cys6 DNA-binding domain"/>
    <property type="match status" value="1"/>
</dbReference>
<dbReference type="GO" id="GO:0000981">
    <property type="term" value="F:DNA-binding transcription factor activity, RNA polymerase II-specific"/>
    <property type="evidence" value="ECO:0007669"/>
    <property type="project" value="InterPro"/>
</dbReference>
<accession>A0A8H3DEU1</accession>
<dbReference type="CDD" id="cd12148">
    <property type="entry name" value="fungal_TF_MHR"/>
    <property type="match status" value="1"/>
</dbReference>
<evidence type="ECO:0000256" key="2">
    <source>
        <dbReference type="ARBA" id="ARBA00022723"/>
    </source>
</evidence>
<proteinExistence type="predicted"/>
<reference evidence="7" key="1">
    <citation type="submission" date="2021-01" db="EMBL/GenBank/DDBJ databases">
        <authorList>
            <person name="Kaushik A."/>
        </authorList>
    </citation>
    <scope>NUCLEOTIDE SEQUENCE</scope>
    <source>
        <strain evidence="7">AG2-2IIIB</strain>
    </source>
</reference>
<dbReference type="InterPro" id="IPR001138">
    <property type="entry name" value="Zn2Cys6_DnaBD"/>
</dbReference>
<evidence type="ECO:0000313" key="7">
    <source>
        <dbReference type="EMBL" id="CAE6527587.1"/>
    </source>
</evidence>
<dbReference type="Proteomes" id="UP000663843">
    <property type="component" value="Unassembled WGS sequence"/>
</dbReference>
<feature type="domain" description="Zn(2)-C6 fungal-type" evidence="6">
    <location>
        <begin position="29"/>
        <end position="62"/>
    </location>
</feature>
<keyword evidence="3" id="KW-0238">DNA-binding</keyword>
<dbReference type="GO" id="GO:0003677">
    <property type="term" value="F:DNA binding"/>
    <property type="evidence" value="ECO:0007669"/>
    <property type="project" value="UniProtKB-KW"/>
</dbReference>
<feature type="compositionally biased region" description="Low complexity" evidence="5">
    <location>
        <begin position="207"/>
        <end position="224"/>
    </location>
</feature>
<dbReference type="SMART" id="SM00066">
    <property type="entry name" value="GAL4"/>
    <property type="match status" value="1"/>
</dbReference>
<evidence type="ECO:0000259" key="6">
    <source>
        <dbReference type="PROSITE" id="PS50048"/>
    </source>
</evidence>
<evidence type="ECO:0000256" key="3">
    <source>
        <dbReference type="ARBA" id="ARBA00023125"/>
    </source>
</evidence>
<dbReference type="PANTHER" id="PTHR46910:SF3">
    <property type="entry name" value="HALOTOLERANCE PROTEIN 9-RELATED"/>
    <property type="match status" value="1"/>
</dbReference>
<feature type="region of interest" description="Disordered" evidence="5">
    <location>
        <begin position="270"/>
        <end position="294"/>
    </location>
</feature>
<dbReference type="EMBL" id="CAJMWT010007700">
    <property type="protein sequence ID" value="CAE6527587.1"/>
    <property type="molecule type" value="Genomic_DNA"/>
</dbReference>
<name>A0A8H3DEU1_9AGAM</name>
<dbReference type="PANTHER" id="PTHR46910">
    <property type="entry name" value="TRANSCRIPTION FACTOR PDR1"/>
    <property type="match status" value="1"/>
</dbReference>
<dbReference type="GO" id="GO:0006351">
    <property type="term" value="P:DNA-templated transcription"/>
    <property type="evidence" value="ECO:0007669"/>
    <property type="project" value="InterPro"/>
</dbReference>
<feature type="compositionally biased region" description="Polar residues" evidence="5">
    <location>
        <begin position="193"/>
        <end position="203"/>
    </location>
</feature>
<evidence type="ECO:0000256" key="4">
    <source>
        <dbReference type="ARBA" id="ARBA00023242"/>
    </source>
</evidence>
<dbReference type="CDD" id="cd00067">
    <property type="entry name" value="GAL4"/>
    <property type="match status" value="1"/>
</dbReference>
<dbReference type="PROSITE" id="PS00463">
    <property type="entry name" value="ZN2_CY6_FUNGAL_1"/>
    <property type="match status" value="1"/>
</dbReference>
<comment type="subcellular location">
    <subcellularLocation>
        <location evidence="1">Nucleus</location>
    </subcellularLocation>
</comment>
<sequence length="711" mass="79354">MSYNQPGASRDQPIPEEDIPLKIRRVTKACDLCRKRKARCDGDPSSERGCTLCTNTGVPCVFTRFARKRGHESSQARELETQIIELEGIIRLIAPGIDIEQELDDSANPDSPNSSNALLRPSDSAFLYANDAFVRPSADSTSAFFHPSNAMFNPRPHEEETKPDLSTLSSLSIPLSPIKSTPGSAIMYSPPGTSVGHSVTPSGPTHPYGITTPPGATATPYGSGSSRDSRGMVPEGRPATSRSPYHTELSFTEGSEISIGLELAHAWKKEAQPQAARRNSRQVNPAEYQGSYTKPMRDKLATRVAPQDLWFPPDDLLASLVDLYFTRFNVILPLLHRPTFEAQVAQKLHWRDPSFAAVVLLVCANGSRFSDDTRVMPYYAEDIPPEMREFDAGILFYRQVDVCSMGVFPVDVLFEHQIMTLGAMYLTIGNPSAVLAFASACSAASTATHGKMTTGVSLRLGMQRGIHRNAWQGEVNTHNKTLNDEMWRRVFWCSYVLDVLFSTFYGRPTSVLTDQYDLPPPVPMEGEDYLAVTGFRHFTKLCEVLTEVTRTMYATGRRYDPKRQKFTSMPDNEKKLHEWYRSLPPQCAGETGKALFEDSRRACLQSARSNATMLGHYISINRKPFPWLVPATRETVVALVMNGLRLFRSDPQESEQQQDLLLQNCMDLLRLVSRVGVHVADMAYVHFVISMRRTMNMLRELATPIRASPSP</sequence>
<comment type="caution">
    <text evidence="7">The sequence shown here is derived from an EMBL/GenBank/DDBJ whole genome shotgun (WGS) entry which is preliminary data.</text>
</comment>
<dbReference type="SMART" id="SM00906">
    <property type="entry name" value="Fungal_trans"/>
    <property type="match status" value="1"/>
</dbReference>
<keyword evidence="4" id="KW-0539">Nucleus</keyword>
<evidence type="ECO:0000313" key="8">
    <source>
        <dbReference type="Proteomes" id="UP000663843"/>
    </source>
</evidence>
<dbReference type="Gene3D" id="4.10.240.10">
    <property type="entry name" value="Zn(2)-C6 fungal-type DNA-binding domain"/>
    <property type="match status" value="1"/>
</dbReference>
<feature type="region of interest" description="Disordered" evidence="5">
    <location>
        <begin position="193"/>
        <end position="245"/>
    </location>
</feature>
<dbReference type="GO" id="GO:0005634">
    <property type="term" value="C:nucleus"/>
    <property type="evidence" value="ECO:0007669"/>
    <property type="project" value="UniProtKB-SubCell"/>
</dbReference>
<dbReference type="InterPro" id="IPR007219">
    <property type="entry name" value="XnlR_reg_dom"/>
</dbReference>
<dbReference type="Pfam" id="PF00172">
    <property type="entry name" value="Zn_clus"/>
    <property type="match status" value="1"/>
</dbReference>
<protein>
    <recommendedName>
        <fullName evidence="6">Zn(2)-C6 fungal-type domain-containing protein</fullName>
    </recommendedName>
</protein>
<feature type="region of interest" description="Disordered" evidence="5">
    <location>
        <begin position="149"/>
        <end position="169"/>
    </location>
</feature>
<dbReference type="InterPro" id="IPR036864">
    <property type="entry name" value="Zn2-C6_fun-type_DNA-bd_sf"/>
</dbReference>